<dbReference type="GO" id="GO:0008270">
    <property type="term" value="F:zinc ion binding"/>
    <property type="evidence" value="ECO:0007669"/>
    <property type="project" value="UniProtKB-KW"/>
</dbReference>
<feature type="region of interest" description="Disordered" evidence="13">
    <location>
        <begin position="669"/>
        <end position="723"/>
    </location>
</feature>
<organism evidence="17 18">
    <name type="scientific">Anopheles atroparvus</name>
    <name type="common">European mosquito</name>
    <dbReference type="NCBI Taxonomy" id="41427"/>
    <lineage>
        <taxon>Eukaryota</taxon>
        <taxon>Metazoa</taxon>
        <taxon>Ecdysozoa</taxon>
        <taxon>Arthropoda</taxon>
        <taxon>Hexapoda</taxon>
        <taxon>Insecta</taxon>
        <taxon>Pterygota</taxon>
        <taxon>Neoptera</taxon>
        <taxon>Endopterygota</taxon>
        <taxon>Diptera</taxon>
        <taxon>Nematocera</taxon>
        <taxon>Culicoidea</taxon>
        <taxon>Culicidae</taxon>
        <taxon>Anophelinae</taxon>
        <taxon>Anopheles</taxon>
    </lineage>
</organism>
<dbReference type="GO" id="GO:0023051">
    <property type="term" value="P:regulation of signaling"/>
    <property type="evidence" value="ECO:0007669"/>
    <property type="project" value="InterPro"/>
</dbReference>
<dbReference type="GO" id="GO:0005509">
    <property type="term" value="F:calcium ion binding"/>
    <property type="evidence" value="ECO:0007669"/>
    <property type="project" value="UniProtKB-UniRule"/>
</dbReference>
<evidence type="ECO:0000313" key="17">
    <source>
        <dbReference type="EnsemblMetazoa" id="ENSAATROPP009851"/>
    </source>
</evidence>
<evidence type="ECO:0000256" key="13">
    <source>
        <dbReference type="SAM" id="MobiDB-lite"/>
    </source>
</evidence>
<dbReference type="InterPro" id="IPR014741">
    <property type="entry name" value="Adaptor_Cbl_EF_hand-like"/>
</dbReference>
<dbReference type="FunFam" id="1.20.930.20:FF:000001">
    <property type="entry name" value="E3 ubiquitin-protein ligase CBL"/>
    <property type="match status" value="1"/>
</dbReference>
<dbReference type="InterPro" id="IPR011992">
    <property type="entry name" value="EF-hand-dom_pair"/>
</dbReference>
<feature type="compositionally biased region" description="Low complexity" evidence="13">
    <location>
        <begin position="689"/>
        <end position="707"/>
    </location>
</feature>
<feature type="compositionally biased region" description="Polar residues" evidence="13">
    <location>
        <begin position="428"/>
        <end position="438"/>
    </location>
</feature>
<dbReference type="PANTHER" id="PTHR23007">
    <property type="entry name" value="CBL"/>
    <property type="match status" value="1"/>
</dbReference>
<evidence type="ECO:0000259" key="15">
    <source>
        <dbReference type="PROSITE" id="PS50089"/>
    </source>
</evidence>
<feature type="region of interest" description="Disordered" evidence="13">
    <location>
        <begin position="1138"/>
        <end position="1211"/>
    </location>
</feature>
<dbReference type="InterPro" id="IPR013083">
    <property type="entry name" value="Znf_RING/FYVE/PHD"/>
</dbReference>
<dbReference type="InterPro" id="IPR015940">
    <property type="entry name" value="UBA"/>
</dbReference>
<evidence type="ECO:0000256" key="3">
    <source>
        <dbReference type="ARBA" id="ARBA00004906"/>
    </source>
</evidence>
<dbReference type="FunFam" id="3.30.40.10:FF:000015">
    <property type="entry name" value="E3 ubiquitin-protein ligase CBL"/>
    <property type="match status" value="1"/>
</dbReference>
<dbReference type="GO" id="GO:0061630">
    <property type="term" value="F:ubiquitin protein ligase activity"/>
    <property type="evidence" value="ECO:0007669"/>
    <property type="project" value="UniProtKB-EC"/>
</dbReference>
<keyword evidence="18" id="KW-1185">Reference proteome</keyword>
<feature type="region of interest" description="Disordered" evidence="13">
    <location>
        <begin position="467"/>
        <end position="612"/>
    </location>
</feature>
<feature type="compositionally biased region" description="Low complexity" evidence="13">
    <location>
        <begin position="1138"/>
        <end position="1148"/>
    </location>
</feature>
<evidence type="ECO:0000256" key="7">
    <source>
        <dbReference type="ARBA" id="ARBA00022771"/>
    </source>
</evidence>
<evidence type="ECO:0000256" key="2">
    <source>
        <dbReference type="ARBA" id="ARBA00004496"/>
    </source>
</evidence>
<feature type="compositionally biased region" description="Polar residues" evidence="13">
    <location>
        <begin position="887"/>
        <end position="899"/>
    </location>
</feature>
<dbReference type="GO" id="GO:0045121">
    <property type="term" value="C:membrane raft"/>
    <property type="evidence" value="ECO:0007669"/>
    <property type="project" value="TreeGrafter"/>
</dbReference>
<dbReference type="FunFam" id="3.30.505.10:FF:000007">
    <property type="entry name" value="E3 ubiquitin-protein ligase CBL"/>
    <property type="match status" value="1"/>
</dbReference>
<evidence type="ECO:0000256" key="10">
    <source>
        <dbReference type="ARBA" id="ARBA00022837"/>
    </source>
</evidence>
<dbReference type="PROSITE" id="PS00518">
    <property type="entry name" value="ZF_RING_1"/>
    <property type="match status" value="1"/>
</dbReference>
<keyword evidence="5 12" id="KW-0808">Transferase</keyword>
<dbReference type="SUPFAM" id="SSF55550">
    <property type="entry name" value="SH2 domain"/>
    <property type="match status" value="1"/>
</dbReference>
<dbReference type="Pfam" id="PF02262">
    <property type="entry name" value="Cbl_N"/>
    <property type="match status" value="1"/>
</dbReference>
<dbReference type="InterPro" id="IPR017907">
    <property type="entry name" value="Znf_RING_CS"/>
</dbReference>
<keyword evidence="9 12" id="KW-0862">Zinc</keyword>
<accession>A0AAG5DF97</accession>
<evidence type="ECO:0000256" key="12">
    <source>
        <dbReference type="RuleBase" id="RU367001"/>
    </source>
</evidence>
<dbReference type="PROSITE" id="PS51506">
    <property type="entry name" value="CBL_PTB"/>
    <property type="match status" value="1"/>
</dbReference>
<dbReference type="InterPro" id="IPR003153">
    <property type="entry name" value="Adaptor_Cbl_N_hlx"/>
</dbReference>
<dbReference type="CDD" id="cd14318">
    <property type="entry name" value="UBA_Cbl_like"/>
    <property type="match status" value="1"/>
</dbReference>
<dbReference type="GO" id="GO:0001784">
    <property type="term" value="F:phosphotyrosine residue binding"/>
    <property type="evidence" value="ECO:0007669"/>
    <property type="project" value="UniProtKB-UniRule"/>
</dbReference>
<feature type="compositionally biased region" description="Pro residues" evidence="13">
    <location>
        <begin position="1052"/>
        <end position="1066"/>
    </location>
</feature>
<comment type="subcellular location">
    <subcellularLocation>
        <location evidence="2">Cytoplasm</location>
    </subcellularLocation>
</comment>
<feature type="region of interest" description="Disordered" evidence="13">
    <location>
        <begin position="420"/>
        <end position="449"/>
    </location>
</feature>
<proteinExistence type="predicted"/>
<dbReference type="InterPro" id="IPR014742">
    <property type="entry name" value="Adaptor_Cbl_SH2-like"/>
</dbReference>
<feature type="compositionally biased region" description="Low complexity" evidence="13">
    <location>
        <begin position="529"/>
        <end position="612"/>
    </location>
</feature>
<keyword evidence="6 12" id="KW-0479">Metal-binding</keyword>
<dbReference type="EnsemblMetazoa" id="ENSAATROPT010916">
    <property type="protein sequence ID" value="ENSAATROPP009851"/>
    <property type="gene ID" value="ENSAATROPG008883"/>
</dbReference>
<feature type="compositionally biased region" description="Low complexity" evidence="13">
    <location>
        <begin position="476"/>
        <end position="502"/>
    </location>
</feature>
<dbReference type="SUPFAM" id="SSF57850">
    <property type="entry name" value="RING/U-box"/>
    <property type="match status" value="1"/>
</dbReference>
<dbReference type="GO" id="GO:0005737">
    <property type="term" value="C:cytoplasm"/>
    <property type="evidence" value="ECO:0007669"/>
    <property type="project" value="UniProtKB-SubCell"/>
</dbReference>
<keyword evidence="8 12" id="KW-0833">Ubl conjugation pathway</keyword>
<dbReference type="Pfam" id="PF02761">
    <property type="entry name" value="Cbl_N2"/>
    <property type="match status" value="1"/>
</dbReference>
<dbReference type="GO" id="GO:0030971">
    <property type="term" value="F:receptor tyrosine kinase binding"/>
    <property type="evidence" value="ECO:0007669"/>
    <property type="project" value="TreeGrafter"/>
</dbReference>
<dbReference type="InterPro" id="IPR036860">
    <property type="entry name" value="SH2_dom_sf"/>
</dbReference>
<feature type="compositionally biased region" description="Polar residues" evidence="13">
    <location>
        <begin position="1071"/>
        <end position="1090"/>
    </location>
</feature>
<dbReference type="InterPro" id="IPR009060">
    <property type="entry name" value="UBA-like_sf"/>
</dbReference>
<dbReference type="InterPro" id="IPR036537">
    <property type="entry name" value="Adaptor_Cbl_N_dom_sf"/>
</dbReference>
<comment type="function">
    <text evidence="12">E3 ubiquitin-protein ligase which accepts ubiquitin from specific E2 ubiquitin-conjugating enzymes, and transfers it to substrates, generally promoting their degradation by the proteasome.</text>
</comment>
<dbReference type="SMART" id="SM00184">
    <property type="entry name" value="RING"/>
    <property type="match status" value="1"/>
</dbReference>
<feature type="compositionally biased region" description="Low complexity" evidence="13">
    <location>
        <begin position="1013"/>
        <end position="1051"/>
    </location>
</feature>
<comment type="pathway">
    <text evidence="3 12">Protein modification; protein ubiquitination.</text>
</comment>
<comment type="domain">
    <text evidence="12">The N-terminus is composed of the phosphotyrosine binding (PTB) domain, a short linker region and the RING-type zinc finger. The PTB domain, which is also called TKB (tyrosine kinase binding) domain, is composed of three different subdomains: a four-helix bundle (4H), a calcium-binding EF hand and a divergent SH2 domain.</text>
</comment>
<evidence type="ECO:0000256" key="8">
    <source>
        <dbReference type="ARBA" id="ARBA00022786"/>
    </source>
</evidence>
<dbReference type="CDD" id="cd16708">
    <property type="entry name" value="RING-HC_Cbl"/>
    <property type="match status" value="1"/>
</dbReference>
<evidence type="ECO:0000256" key="6">
    <source>
        <dbReference type="ARBA" id="ARBA00022723"/>
    </source>
</evidence>
<evidence type="ECO:0000256" key="11">
    <source>
        <dbReference type="PROSITE-ProRule" id="PRU00175"/>
    </source>
</evidence>
<evidence type="ECO:0000313" key="18">
    <source>
        <dbReference type="Proteomes" id="UP000075880"/>
    </source>
</evidence>
<feature type="region of interest" description="Disordered" evidence="13">
    <location>
        <begin position="758"/>
        <end position="795"/>
    </location>
</feature>
<dbReference type="EC" id="2.3.2.27" evidence="12"/>
<evidence type="ECO:0000256" key="5">
    <source>
        <dbReference type="ARBA" id="ARBA00022679"/>
    </source>
</evidence>
<dbReference type="Gene3D" id="1.10.238.10">
    <property type="entry name" value="EF-hand"/>
    <property type="match status" value="1"/>
</dbReference>
<dbReference type="SUPFAM" id="SSF47668">
    <property type="entry name" value="N-terminal domain of cbl (N-cbl)"/>
    <property type="match status" value="1"/>
</dbReference>
<dbReference type="PROSITE" id="PS50030">
    <property type="entry name" value="UBA"/>
    <property type="match status" value="1"/>
</dbReference>
<evidence type="ECO:0000256" key="4">
    <source>
        <dbReference type="ARBA" id="ARBA00022490"/>
    </source>
</evidence>
<feature type="compositionally biased region" description="Gly residues" evidence="13">
    <location>
        <begin position="1161"/>
        <end position="1170"/>
    </location>
</feature>
<feature type="compositionally biased region" description="Polar residues" evidence="13">
    <location>
        <begin position="1106"/>
        <end position="1115"/>
    </location>
</feature>
<dbReference type="SUPFAM" id="SSF47473">
    <property type="entry name" value="EF-hand"/>
    <property type="match status" value="1"/>
</dbReference>
<dbReference type="Proteomes" id="UP000075880">
    <property type="component" value="Unassembled WGS sequence"/>
</dbReference>
<feature type="domain" description="Cbl-PTB" evidence="16">
    <location>
        <begin position="30"/>
        <end position="336"/>
    </location>
</feature>
<feature type="region of interest" description="Disordered" evidence="13">
    <location>
        <begin position="859"/>
        <end position="908"/>
    </location>
</feature>
<dbReference type="PROSITE" id="PS50089">
    <property type="entry name" value="ZF_RING_2"/>
    <property type="match status" value="1"/>
</dbReference>
<keyword evidence="4" id="KW-0963">Cytoplasm</keyword>
<reference evidence="17" key="1">
    <citation type="submission" date="2024-04" db="UniProtKB">
        <authorList>
            <consortium name="EnsemblMetazoa"/>
        </authorList>
    </citation>
    <scope>IDENTIFICATION</scope>
    <source>
        <strain evidence="17">EBRO</strain>
    </source>
</reference>
<feature type="region of interest" description="Disordered" evidence="13">
    <location>
        <begin position="1013"/>
        <end position="1125"/>
    </location>
</feature>
<dbReference type="Gene3D" id="1.10.8.10">
    <property type="entry name" value="DNA helicase RuvA subunit, C-terminal domain"/>
    <property type="match status" value="1"/>
</dbReference>
<dbReference type="Pfam" id="PF02762">
    <property type="entry name" value="Cbl_N3"/>
    <property type="match status" value="1"/>
</dbReference>
<dbReference type="Pfam" id="PF13920">
    <property type="entry name" value="zf-C3HC4_3"/>
    <property type="match status" value="1"/>
</dbReference>
<dbReference type="Gene3D" id="3.30.40.10">
    <property type="entry name" value="Zinc/RING finger domain, C3HC4 (zinc finger)"/>
    <property type="match status" value="1"/>
</dbReference>
<keyword evidence="7 11" id="KW-0863">Zinc-finger</keyword>
<evidence type="ECO:0000259" key="16">
    <source>
        <dbReference type="PROSITE" id="PS51506"/>
    </source>
</evidence>
<evidence type="ECO:0000256" key="9">
    <source>
        <dbReference type="ARBA" id="ARBA00022833"/>
    </source>
</evidence>
<dbReference type="InterPro" id="IPR001841">
    <property type="entry name" value="Znf_RING"/>
</dbReference>
<dbReference type="SUPFAM" id="SSF46934">
    <property type="entry name" value="UBA-like"/>
    <property type="match status" value="1"/>
</dbReference>
<feature type="compositionally biased region" description="Low complexity" evidence="13">
    <location>
        <begin position="1183"/>
        <end position="1195"/>
    </location>
</feature>
<feature type="domain" description="UBA" evidence="14">
    <location>
        <begin position="1240"/>
        <end position="1280"/>
    </location>
</feature>
<dbReference type="GO" id="GO:0005886">
    <property type="term" value="C:plasma membrane"/>
    <property type="evidence" value="ECO:0007669"/>
    <property type="project" value="TreeGrafter"/>
</dbReference>
<dbReference type="GO" id="GO:0007166">
    <property type="term" value="P:cell surface receptor signaling pathway"/>
    <property type="evidence" value="ECO:0007669"/>
    <property type="project" value="InterPro"/>
</dbReference>
<keyword evidence="10 12" id="KW-0106">Calcium</keyword>
<comment type="catalytic activity">
    <reaction evidence="1 12">
        <text>S-ubiquitinyl-[E2 ubiquitin-conjugating enzyme]-L-cysteine + [acceptor protein]-L-lysine = [E2 ubiquitin-conjugating enzyme]-L-cysteine + N(6)-ubiquitinyl-[acceptor protein]-L-lysine.</text>
        <dbReference type="EC" id="2.3.2.27"/>
    </reaction>
</comment>
<dbReference type="InterPro" id="IPR024159">
    <property type="entry name" value="Cbl_PTB"/>
</dbReference>
<dbReference type="Gene3D" id="1.20.930.20">
    <property type="entry name" value="Adaptor protein Cbl, N-terminal domain"/>
    <property type="match status" value="1"/>
</dbReference>
<dbReference type="PANTHER" id="PTHR23007:SF11">
    <property type="entry name" value="E3 UBIQUITIN-PROTEIN LIGASE CBL"/>
    <property type="match status" value="1"/>
</dbReference>
<dbReference type="GO" id="GO:0017124">
    <property type="term" value="F:SH3 domain binding"/>
    <property type="evidence" value="ECO:0007669"/>
    <property type="project" value="TreeGrafter"/>
</dbReference>
<dbReference type="Gene3D" id="3.30.505.10">
    <property type="entry name" value="SH2 domain"/>
    <property type="match status" value="1"/>
</dbReference>
<dbReference type="FunFam" id="1.10.238.10:FF:000022">
    <property type="entry name" value="E3 ubiquitin-protein ligase CBL"/>
    <property type="match status" value="1"/>
</dbReference>
<feature type="compositionally biased region" description="Low complexity" evidence="13">
    <location>
        <begin position="774"/>
        <end position="795"/>
    </location>
</feature>
<evidence type="ECO:0000256" key="1">
    <source>
        <dbReference type="ARBA" id="ARBA00000900"/>
    </source>
</evidence>
<feature type="domain" description="RING-type" evidence="15">
    <location>
        <begin position="366"/>
        <end position="406"/>
    </location>
</feature>
<protein>
    <recommendedName>
        <fullName evidence="12">E3 ubiquitin-protein ligase CBL</fullName>
        <ecNumber evidence="12">2.3.2.27</ecNumber>
    </recommendedName>
</protein>
<sequence length="1287" mass="135826">MAATNRVRPQSRTNISFFSKIQGKISDACAQQKFLTDKKTLEKTWKLMDKVVKLCQQSKMNLKNSPPFILDILPDTYQRLHLIYSKYEDQMHLLHSNEHYNIFINNLMRKCKQAIKLFKEGKEKMFDENSHYRRNLTKLSLVFSHMLSELKAIFPNGLFAGDQFRITKADAAEFWKTRFGNSTLVPWKLFRFELSQVHPISSGLEAMALKTTIDLTCNDYISNFEFDVFTRLFQPWNTLLRNWQILAVTHPGYVAFLTYDEVKARLQKYITKAGSYVFRLSCTRLGQWAIGYVTQEGEILQTIPQNKSLCQALLDGHREGFYLYPDGKPNNPDLSFAVQSPLEDHITVTQEQYELYCEMGSTFQLCKICAENDKDIRIEPCGHLLCTPCLTAWQVDSEGQGCPFCRAEIKGTEQIVVDAFDPKRQHNRNSANGRQQLQNDDHDDDTEDDFNIATSSLHALSNSMTLARNNNDRQSPHSSPRLPRRQQPQQQQPSSQAQPSAPVLTGNDIYAGSPSVLLMGIGGGSTATSGQQHQPSQHQHHQQPAQSSCSTAASNCSSATSSSSSASSSSTTSSSSSSATASSSTTSSSSSSSSSTTSTSSNQGSSSLQPMLSSPAAIASAAAASAPPQAAATVSHTVNGSLATHTNISLASNGSGSSGSTSANAGHNLVKCNKSSSSSLLPQGGGGPSSSSSCSGGGHHQQQQHQQANRLSAPVGSGGPGATNSPSSYLILKALNKALSSDVSVAAGGSMESIYQHGYRQSATTPPPLPPRKSSPGILAAAAATASSSSSSPQAVALCENHRLQKSSAPAAGRTGQHLQANAATRTHINAASSLCNLSNQITSGLNLSRSSENLSSLAGRLAAAKEGGSAEPTYLPSQPPPVPKHQNITQANEQQRAGNSGGGQQEHHSAACSCVNASAPSMDPFASPDGCALDKVIVGPAETIVGIIDTRPPEARHPIILKVDDKSDQSLILTTTGGAALTPNNVYQFKPTGASVSSSNLNGLVTVQTVSSTSSTSSSNSGGSSESTGSASSTNTTTSTTTTTVVFKPAPAQPQPTPQRQPQPQPRTQFGQSSSPASNNHQRHQSLPANSAAVGTKILPHPPSKSITSSQLAAQSKGPPASCSSAHPLLYQNVNLSSSSSSNAASSGGSGLCPMKDGSGSSGNQGSGGSRQQQQAALMMVANASASSSSSNNNHLLTSSGPAGGSGELARMKVGPAGVLGSASSALNNNNNSNVPYENINLEYIARLMQEGYSKENVITALGISRNNIEMACDILHEFVSKSGGG</sequence>
<dbReference type="CDD" id="cd09920">
    <property type="entry name" value="SH2_Cbl-b_TKB"/>
    <property type="match status" value="1"/>
</dbReference>
<name>A0AAG5DF97_ANOAO</name>
<dbReference type="InterPro" id="IPR024162">
    <property type="entry name" value="Adaptor_Cbl"/>
</dbReference>
<evidence type="ECO:0000259" key="14">
    <source>
        <dbReference type="PROSITE" id="PS50030"/>
    </source>
</evidence>